<comment type="caution">
    <text evidence="2">The sequence shown here is derived from an EMBL/GenBank/DDBJ whole genome shotgun (WGS) entry which is preliminary data.</text>
</comment>
<name>A0A2A4FCM7_9BURK</name>
<gene>
    <name evidence="2" type="ORF">BZL54_21930</name>
</gene>
<evidence type="ECO:0000313" key="3">
    <source>
        <dbReference type="Proteomes" id="UP000217994"/>
    </source>
</evidence>
<organism evidence="2 3">
    <name type="scientific">Burkholderia ubonensis subsp. mesacidophila</name>
    <dbReference type="NCBI Taxonomy" id="265293"/>
    <lineage>
        <taxon>Bacteria</taxon>
        <taxon>Pseudomonadati</taxon>
        <taxon>Pseudomonadota</taxon>
        <taxon>Betaproteobacteria</taxon>
        <taxon>Burkholderiales</taxon>
        <taxon>Burkholderiaceae</taxon>
        <taxon>Burkholderia</taxon>
        <taxon>Burkholderia cepacia complex</taxon>
    </lineage>
</organism>
<proteinExistence type="predicted"/>
<reference evidence="2 3" key="1">
    <citation type="submission" date="2017-01" db="EMBL/GenBank/DDBJ databases">
        <title>Whole-Genome Shotgun Sequencing of Two beta-Proteobacterial Species in Search of the Bulgecin Biosynthetic Cluster.</title>
        <authorList>
            <person name="Horsman M.E."/>
            <person name="Marous D.R."/>
            <person name="Li R."/>
            <person name="Oliver R.A."/>
            <person name="Byun B."/>
            <person name="Emrich S.J."/>
            <person name="Boggess B."/>
            <person name="Townsend C.A."/>
            <person name="Mobashery S."/>
        </authorList>
    </citation>
    <scope>NUCLEOTIDE SEQUENCE [LARGE SCALE GENOMIC DNA]</scope>
    <source>
        <strain evidence="2 3">ATCC 31433</strain>
    </source>
</reference>
<sequence length="94" mass="9891">MTGATAVDPAALTAMNLLAHWAELFPGLTMVAVGISALAFVLAVGMTRSPRAYLLGRLAVVSACWIAPPAWALFLVAPVEGTVGLWTGHWRRSC</sequence>
<feature type="transmembrane region" description="Helical" evidence="1">
    <location>
        <begin position="24"/>
        <end position="46"/>
    </location>
</feature>
<evidence type="ECO:0000313" key="2">
    <source>
        <dbReference type="EMBL" id="PCE30354.1"/>
    </source>
</evidence>
<dbReference type="AlphaFoldDB" id="A0A2A4FCM7"/>
<feature type="transmembrane region" description="Helical" evidence="1">
    <location>
        <begin position="58"/>
        <end position="77"/>
    </location>
</feature>
<accession>A0A2A4FCM7</accession>
<dbReference type="EMBL" id="MTZU01000067">
    <property type="protein sequence ID" value="PCE30354.1"/>
    <property type="molecule type" value="Genomic_DNA"/>
</dbReference>
<protein>
    <submittedName>
        <fullName evidence="2">Uncharacterized protein</fullName>
    </submittedName>
</protein>
<keyword evidence="1" id="KW-0812">Transmembrane</keyword>
<keyword evidence="1" id="KW-1133">Transmembrane helix</keyword>
<evidence type="ECO:0000256" key="1">
    <source>
        <dbReference type="SAM" id="Phobius"/>
    </source>
</evidence>
<dbReference type="Proteomes" id="UP000217994">
    <property type="component" value="Unassembled WGS sequence"/>
</dbReference>
<dbReference type="RefSeq" id="WP_084910990.1">
    <property type="nucleotide sequence ID" value="NZ_CP020740.1"/>
</dbReference>
<dbReference type="GeneID" id="69006992"/>
<keyword evidence="1" id="KW-0472">Membrane</keyword>